<evidence type="ECO:0000256" key="1">
    <source>
        <dbReference type="SAM" id="Coils"/>
    </source>
</evidence>
<evidence type="ECO:0000256" key="3">
    <source>
        <dbReference type="SAM" id="SignalP"/>
    </source>
</evidence>
<dbReference type="EMBL" id="GEZM01044540">
    <property type="protein sequence ID" value="JAV78156.1"/>
    <property type="molecule type" value="Transcribed_RNA"/>
</dbReference>
<keyword evidence="1" id="KW-0175">Coiled coil</keyword>
<dbReference type="GO" id="GO:0005891">
    <property type="term" value="C:voltage-gated calcium channel complex"/>
    <property type="evidence" value="ECO:0007669"/>
    <property type="project" value="TreeGrafter"/>
</dbReference>
<accession>A0A1Y1M2S5</accession>
<keyword evidence="2" id="KW-0812">Transmembrane</keyword>
<dbReference type="InterPro" id="IPR036465">
    <property type="entry name" value="vWFA_dom_sf"/>
</dbReference>
<feature type="chain" id="PRO_5012078676" description="VWFA domain-containing protein" evidence="3">
    <location>
        <begin position="28"/>
        <end position="1263"/>
    </location>
</feature>
<proteinExistence type="predicted"/>
<dbReference type="PANTHER" id="PTHR10166:SF66">
    <property type="entry name" value="VWFA AND CACHE DOMAIN-CONTAINING PROTEIN CG16868"/>
    <property type="match status" value="1"/>
</dbReference>
<feature type="coiled-coil region" evidence="1">
    <location>
        <begin position="85"/>
        <end position="116"/>
    </location>
</feature>
<dbReference type="SUPFAM" id="SSF53300">
    <property type="entry name" value="vWA-like"/>
    <property type="match status" value="1"/>
</dbReference>
<evidence type="ECO:0000313" key="5">
    <source>
        <dbReference type="EMBL" id="JAV78156.1"/>
    </source>
</evidence>
<evidence type="ECO:0000259" key="4">
    <source>
        <dbReference type="PROSITE" id="PS50234"/>
    </source>
</evidence>
<organism evidence="5">
    <name type="scientific">Photinus pyralis</name>
    <name type="common">Common eastern firefly</name>
    <name type="synonym">Lampyris pyralis</name>
    <dbReference type="NCBI Taxonomy" id="7054"/>
    <lineage>
        <taxon>Eukaryota</taxon>
        <taxon>Metazoa</taxon>
        <taxon>Ecdysozoa</taxon>
        <taxon>Arthropoda</taxon>
        <taxon>Hexapoda</taxon>
        <taxon>Insecta</taxon>
        <taxon>Pterygota</taxon>
        <taxon>Neoptera</taxon>
        <taxon>Endopterygota</taxon>
        <taxon>Coleoptera</taxon>
        <taxon>Polyphaga</taxon>
        <taxon>Elateriformia</taxon>
        <taxon>Elateroidea</taxon>
        <taxon>Lampyridae</taxon>
        <taxon>Lampyrinae</taxon>
        <taxon>Photinus</taxon>
    </lineage>
</organism>
<dbReference type="AlphaFoldDB" id="A0A1Y1M2S5"/>
<keyword evidence="2" id="KW-1133">Transmembrane helix</keyword>
<dbReference type="Gene3D" id="3.30.450.20">
    <property type="entry name" value="PAS domain"/>
    <property type="match status" value="2"/>
</dbReference>
<feature type="transmembrane region" description="Helical" evidence="2">
    <location>
        <begin position="1084"/>
        <end position="1105"/>
    </location>
</feature>
<dbReference type="GO" id="GO:0005245">
    <property type="term" value="F:voltage-gated calcium channel activity"/>
    <property type="evidence" value="ECO:0007669"/>
    <property type="project" value="TreeGrafter"/>
</dbReference>
<reference evidence="5" key="1">
    <citation type="journal article" date="2016" name="Sci. Rep.">
        <title>Molecular characterization of firefly nuptial gifts: a multi-omics approach sheds light on postcopulatory sexual selection.</title>
        <authorList>
            <person name="Al-Wathiqui N."/>
            <person name="Fallon T.R."/>
            <person name="South A."/>
            <person name="Weng J.K."/>
            <person name="Lewis S.M."/>
        </authorList>
    </citation>
    <scope>NUCLEOTIDE SEQUENCE</scope>
</reference>
<name>A0A1Y1M2S5_PHOPY</name>
<dbReference type="InterPro" id="IPR051173">
    <property type="entry name" value="Ca_channel_alpha-2/delta"/>
</dbReference>
<dbReference type="PROSITE" id="PS50234">
    <property type="entry name" value="VWFA"/>
    <property type="match status" value="1"/>
</dbReference>
<keyword evidence="2" id="KW-0472">Membrane</keyword>
<evidence type="ECO:0000256" key="2">
    <source>
        <dbReference type="SAM" id="Phobius"/>
    </source>
</evidence>
<dbReference type="PANTHER" id="PTHR10166">
    <property type="entry name" value="VOLTAGE-DEPENDENT CALCIUM CHANNEL SUBUNIT ALPHA-2/DELTA-RELATED"/>
    <property type="match status" value="1"/>
</dbReference>
<dbReference type="Gene3D" id="3.40.50.410">
    <property type="entry name" value="von Willebrand factor, type A domain"/>
    <property type="match status" value="1"/>
</dbReference>
<dbReference type="InterPro" id="IPR002035">
    <property type="entry name" value="VWF_A"/>
</dbReference>
<keyword evidence="3" id="KW-0732">Signal</keyword>
<feature type="domain" description="VWFA" evidence="4">
    <location>
        <begin position="238"/>
        <end position="444"/>
    </location>
</feature>
<protein>
    <recommendedName>
        <fullName evidence="4">VWFA domain-containing protein</fullName>
    </recommendedName>
</protein>
<sequence length="1263" mass="141826">MKRSTSKHLYKCLVFTFSLSCLTVCYAKSANVSSRTKVQVETPSEYSLKNVTLYLSKEFNKISDEELGLTVIKELYSKLKYTKAMQDLDKVIAKIANNLESKLNESISLLVKAKEKIENLAKFHPFIQSAGTLCDDGLYGQFEVVTVNSNNSYSELPLSTNQGNRVIVWYVYNSSVVVLRKQLDSVKRLKGAIKQMYLLSRWDVISNAQNSVYNCNIRDESLLWKLYVLKNADSTPRNVMLLLDHGGSLSKHQFHIVKAVAKHMISVLNGNDKVGVLGISDEWSYPYITDQCLMPNQIPPASDSHVLSPATDHNKYLLNRFIDSLTKGNGVTNHSLGFQQAFQTIKSSNISANESVMLLYISRGLLSSLTEAKTVLETISSMVDELDNKILINTCAVIDESKPVMYETHFLRDIAEQNYTKYNIDVLSNVEKGIMLLVNSSQAIGLAVAQFYNIISSGVYSEKEPSISLPIWDQISNDLTVSITMPCDLNGENSVLGADVYFSNIAEDVTYYSNYHSYSYAFLIDMQGTAIMHPSYPRPASIKNQPKFVDIFHLEKITNFTITKQKLLTEVDGSYTLKAEAEVLRFIWKRVLNWYVVVIVVNETEATPIRPYKVSWFPSTVTSKLVHHRLDIIPGTNLCKHLNQIATLDAGSLYLSSSCFQSPFSYLHFSTGETTSLLIQTYMAYLKDNTRLLANPGFKEEVRDDVVALAHIMEFLRLQHLTGSRAKYIVRRYIVTPTGVVQMFPGSFIPSGIEPTKRVWYLRAVDHRYKTILTPPYLDAGGAGYIVTIAFATQHVVTAMDVTFGYIYKLLLQNMPFCKDGVKCFLMDDRGYLIYHPNLIDPNGHGPIEQQHIIHKESLVANDILNHKHFVKKMLCNDYAHGTIQRFYRLNTSLNEILTNAVHGEHCVKYQVSVIEGTNTFVGMVNATCEVIATFCPCSMVDRLCLNCNRMEQKECECPCECPLEIDTCTHPNKTFMENPLCGTTPELSLFVNSMSHTKYPNNELKSCLPVSCELQLTYESCLGVLGCEWCQLDVDGETLLTNPFCTSFTTCFNGVLGSVTPYGDAISGSSTSDDLLGSTYSPIGPIVGSIVGVSLIIGLIFFCYRSYSTPSIDRCYFASTQGNQVRMSDFNMSDEFQEIDNHQDKLLQDTKKREPISPYCVSTGYRRPLTAADSDHGYSTMTPHDESEHLSFAPIEIDSLEDDCISDATSINTSVSSKQPKANSFDLRNKMRVLPHLTDLQMTSVPNRIIAPVTVHRNMEVT</sequence>
<feature type="signal peptide" evidence="3">
    <location>
        <begin position="1"/>
        <end position="27"/>
    </location>
</feature>